<dbReference type="RefSeq" id="WP_076527499.1">
    <property type="nucleotide sequence ID" value="NZ_CP067140.1"/>
</dbReference>
<evidence type="ECO:0000313" key="2">
    <source>
        <dbReference type="EMBL" id="WCR03939.1"/>
    </source>
</evidence>
<accession>A0AA45W701</accession>
<evidence type="ECO:0000313" key="3">
    <source>
        <dbReference type="Proteomes" id="UP000186216"/>
    </source>
</evidence>
<dbReference type="Proteomes" id="UP000186216">
    <property type="component" value="Unassembled WGS sequence"/>
</dbReference>
<dbReference type="Proteomes" id="UP001215549">
    <property type="component" value="Chromosome"/>
</dbReference>
<protein>
    <submittedName>
        <fullName evidence="1">Uncharacterized protein</fullName>
    </submittedName>
</protein>
<evidence type="ECO:0000313" key="1">
    <source>
        <dbReference type="EMBL" id="SIT06029.1"/>
    </source>
</evidence>
<name>A0AA45W701_9RHOB</name>
<gene>
    <name evidence="2" type="ORF">JHX88_04055</name>
    <name evidence="1" type="ORF">SAMN05421772_11511</name>
</gene>
<reference evidence="1 3" key="1">
    <citation type="submission" date="2017-01" db="EMBL/GenBank/DDBJ databases">
        <authorList>
            <person name="Varghese N."/>
            <person name="Submissions S."/>
        </authorList>
    </citation>
    <scope>NUCLEOTIDE SEQUENCE [LARGE SCALE GENOMIC DNA]</scope>
    <source>
        <strain evidence="1 3">DSM 18447</strain>
    </source>
</reference>
<dbReference type="AlphaFoldDB" id="A0AA45W701"/>
<proteinExistence type="predicted"/>
<evidence type="ECO:0000313" key="4">
    <source>
        <dbReference type="Proteomes" id="UP001215549"/>
    </source>
</evidence>
<organism evidence="1 3">
    <name type="scientific">Paracoccus saliphilus</name>
    <dbReference type="NCBI Taxonomy" id="405559"/>
    <lineage>
        <taxon>Bacteria</taxon>
        <taxon>Pseudomonadati</taxon>
        <taxon>Pseudomonadota</taxon>
        <taxon>Alphaproteobacteria</taxon>
        <taxon>Rhodobacterales</taxon>
        <taxon>Paracoccaceae</taxon>
        <taxon>Paracoccus</taxon>
    </lineage>
</organism>
<keyword evidence="4" id="KW-1185">Reference proteome</keyword>
<dbReference type="EMBL" id="CP067140">
    <property type="protein sequence ID" value="WCR03939.1"/>
    <property type="molecule type" value="Genomic_DNA"/>
</dbReference>
<sequence length="156" mass="17764">MAWTKHWVKPIEDRLAVGGHNHADFHAPDEFLKIIRETSSLAALKAHFPAPRRQLIQALEHFGFDFMELLRTQIRDGKNDSELAALHAVDAKWIADIRGKLGIPSHRGRPSRQVADEILRDAYANHKNYAGAARELGMDPRTFGRRYRAAVRRPAQ</sequence>
<reference evidence="2 4" key="2">
    <citation type="submission" date="2021-01" db="EMBL/GenBank/DDBJ databases">
        <title>Biogeographic distribution of Paracoccus.</title>
        <authorList>
            <person name="Hollensteiner J."/>
            <person name="Leineberger J."/>
            <person name="Brinkhoff T."/>
            <person name="Daniel R."/>
        </authorList>
    </citation>
    <scope>NUCLEOTIDE SEQUENCE [LARGE SCALE GENOMIC DNA]</scope>
    <source>
        <strain evidence="2 4">DSM 18447</strain>
    </source>
</reference>
<dbReference type="EMBL" id="FTOU01000015">
    <property type="protein sequence ID" value="SIT06029.1"/>
    <property type="molecule type" value="Genomic_DNA"/>
</dbReference>